<dbReference type="SMART" id="SM00062">
    <property type="entry name" value="PBPb"/>
    <property type="match status" value="1"/>
</dbReference>
<comment type="caution">
    <text evidence="7">The sequence shown here is derived from an EMBL/GenBank/DDBJ whole genome shotgun (WGS) entry which is preliminary data.</text>
</comment>
<comment type="subcellular location">
    <subcellularLocation>
        <location evidence="1">Cell envelope</location>
    </subcellularLocation>
</comment>
<reference evidence="7 8" key="1">
    <citation type="journal article" date="2005" name="Int. J. Syst. Evol. Microbiol.">
        <title>Nitrincola lacisaponensis gen. nov., sp. nov., a novel alkaliphilic bacterium isolated from an alkaline, saline lake.</title>
        <authorList>
            <person name="Dimitriu P.A."/>
            <person name="Shukla S.K."/>
            <person name="Conradt J."/>
            <person name="Marquez M.C."/>
            <person name="Ventosa A."/>
            <person name="Maglia A."/>
            <person name="Peyton B.M."/>
            <person name="Pinkart H.C."/>
            <person name="Mormile M.R."/>
        </authorList>
    </citation>
    <scope>NUCLEOTIDE SEQUENCE [LARGE SCALE GENOMIC DNA]</scope>
    <source>
        <strain evidence="7 8">4CA</strain>
    </source>
</reference>
<dbReference type="PANTHER" id="PTHR35936">
    <property type="entry name" value="MEMBRANE-BOUND LYTIC MUREIN TRANSGLYCOSYLASE F"/>
    <property type="match status" value="1"/>
</dbReference>
<dbReference type="AlphaFoldDB" id="A0A063Y890"/>
<dbReference type="STRING" id="267850.ADINL_0010"/>
<feature type="domain" description="Solute-binding protein family 3/N-terminal" evidence="6">
    <location>
        <begin position="24"/>
        <end position="249"/>
    </location>
</feature>
<dbReference type="Proteomes" id="UP000027318">
    <property type="component" value="Unassembled WGS sequence"/>
</dbReference>
<dbReference type="InterPro" id="IPR018313">
    <property type="entry name" value="SBP_3_CS"/>
</dbReference>
<dbReference type="Pfam" id="PF00497">
    <property type="entry name" value="SBP_bac_3"/>
    <property type="match status" value="1"/>
</dbReference>
<evidence type="ECO:0000256" key="3">
    <source>
        <dbReference type="ARBA" id="ARBA00022729"/>
    </source>
</evidence>
<evidence type="ECO:0000313" key="8">
    <source>
        <dbReference type="Proteomes" id="UP000027318"/>
    </source>
</evidence>
<comment type="similarity">
    <text evidence="2 4">Belongs to the bacterial solute-binding protein 3 family.</text>
</comment>
<protein>
    <submittedName>
        <fullName evidence="7">Lysine-arginine-ornithine-binding periplasmic protein</fullName>
    </submittedName>
</protein>
<dbReference type="Gene3D" id="3.40.190.10">
    <property type="entry name" value="Periplasmic binding protein-like II"/>
    <property type="match status" value="2"/>
</dbReference>
<evidence type="ECO:0000313" key="7">
    <source>
        <dbReference type="EMBL" id="KDE41330.1"/>
    </source>
</evidence>
<proteinExistence type="inferred from homology"/>
<evidence type="ECO:0000256" key="1">
    <source>
        <dbReference type="ARBA" id="ARBA00004196"/>
    </source>
</evidence>
<evidence type="ECO:0000259" key="6">
    <source>
        <dbReference type="SMART" id="SM00062"/>
    </source>
</evidence>
<dbReference type="PROSITE" id="PS01039">
    <property type="entry name" value="SBP_BACTERIAL_3"/>
    <property type="match status" value="1"/>
</dbReference>
<feature type="chain" id="PRO_5001620438" evidence="5">
    <location>
        <begin position="23"/>
        <end position="251"/>
    </location>
</feature>
<keyword evidence="8" id="KW-1185">Reference proteome</keyword>
<evidence type="ECO:0000256" key="2">
    <source>
        <dbReference type="ARBA" id="ARBA00010333"/>
    </source>
</evidence>
<dbReference type="OrthoDB" id="9768183at2"/>
<dbReference type="PANTHER" id="PTHR35936:SF19">
    <property type="entry name" value="AMINO-ACID-BINDING PROTEIN YXEM-RELATED"/>
    <property type="match status" value="1"/>
</dbReference>
<evidence type="ECO:0000256" key="4">
    <source>
        <dbReference type="RuleBase" id="RU003744"/>
    </source>
</evidence>
<dbReference type="SUPFAM" id="SSF53850">
    <property type="entry name" value="Periplasmic binding protein-like II"/>
    <property type="match status" value="1"/>
</dbReference>
<organism evidence="7 8">
    <name type="scientific">Nitrincola lacisaponensis</name>
    <dbReference type="NCBI Taxonomy" id="267850"/>
    <lineage>
        <taxon>Bacteria</taxon>
        <taxon>Pseudomonadati</taxon>
        <taxon>Pseudomonadota</taxon>
        <taxon>Gammaproteobacteria</taxon>
        <taxon>Oceanospirillales</taxon>
        <taxon>Oceanospirillaceae</taxon>
        <taxon>Nitrincola</taxon>
    </lineage>
</organism>
<dbReference type="GO" id="GO:0030313">
    <property type="term" value="C:cell envelope"/>
    <property type="evidence" value="ECO:0007669"/>
    <property type="project" value="UniProtKB-SubCell"/>
</dbReference>
<accession>A0A063Y890</accession>
<sequence>MIKTIKKTCTFLLFSLIGSVYAAPLIVATEGAYPPFSYLDDRGQLAGFDVDIALALCEVMERDCQVIAVPWNDLLDRLEAGDYQMIVASMAKTSERSERALFSEYYYRSHSVFVGDPRRFSSTSPEALVGKRLATGEGTVQAAFLQARYPHSEIHLTLDQEEALQLLVQSEVDLVLSDSINLLSFLQSDAGQSFDFISEPLIDRLLKTDAHIAVSKSEPVLVEAVNQALMTLRLNGTYERINRRYMPFSIY</sequence>
<gene>
    <name evidence="7" type="ORF">ADINL_0010</name>
</gene>
<dbReference type="EMBL" id="JMSZ01000001">
    <property type="protein sequence ID" value="KDE41330.1"/>
    <property type="molecule type" value="Genomic_DNA"/>
</dbReference>
<dbReference type="InterPro" id="IPR001638">
    <property type="entry name" value="Solute-binding_3/MltF_N"/>
</dbReference>
<dbReference type="RefSeq" id="WP_036542566.1">
    <property type="nucleotide sequence ID" value="NZ_JMSZ01000001.1"/>
</dbReference>
<evidence type="ECO:0000256" key="5">
    <source>
        <dbReference type="SAM" id="SignalP"/>
    </source>
</evidence>
<keyword evidence="3 5" id="KW-0732">Signal</keyword>
<feature type="signal peptide" evidence="5">
    <location>
        <begin position="1"/>
        <end position="22"/>
    </location>
</feature>
<name>A0A063Y890_9GAMM</name>